<dbReference type="Gene3D" id="3.40.50.1010">
    <property type="entry name" value="5'-nuclease"/>
    <property type="match status" value="1"/>
</dbReference>
<feature type="compositionally biased region" description="Acidic residues" evidence="2">
    <location>
        <begin position="505"/>
        <end position="521"/>
    </location>
</feature>
<keyword evidence="4" id="KW-1185">Reference proteome</keyword>
<dbReference type="PANTHER" id="PTHR15665">
    <property type="entry name" value="ASTEROID PROTEIN"/>
    <property type="match status" value="1"/>
</dbReference>
<feature type="region of interest" description="Disordered" evidence="2">
    <location>
        <begin position="494"/>
        <end position="521"/>
    </location>
</feature>
<name>A0ABR3JJP5_9AGAR</name>
<comment type="caution">
    <text evidence="3">The sequence shown here is derived from an EMBL/GenBank/DDBJ whole genome shotgun (WGS) entry which is preliminary data.</text>
</comment>
<evidence type="ECO:0000256" key="2">
    <source>
        <dbReference type="SAM" id="MobiDB-lite"/>
    </source>
</evidence>
<proteinExistence type="inferred from homology"/>
<reference evidence="4" key="1">
    <citation type="submission" date="2024-06" db="EMBL/GenBank/DDBJ databases">
        <title>Multi-omics analyses provide insights into the biosynthesis of the anticancer antibiotic pleurotin in Hohenbuehelia grisea.</title>
        <authorList>
            <person name="Weaver J.A."/>
            <person name="Alberti F."/>
        </authorList>
    </citation>
    <scope>NUCLEOTIDE SEQUENCE [LARGE SCALE GENOMIC DNA]</scope>
    <source>
        <strain evidence="4">T-177</strain>
    </source>
</reference>
<dbReference type="InterPro" id="IPR029060">
    <property type="entry name" value="PIN-like_dom_sf"/>
</dbReference>
<sequence>MGVHGLTFYLRDNQRKLSQTINLPGSANDKITIVVDGWSFIYALYHKSNLPWAFGGEYEQLGQLVQTVIQAWIKVGLTVYVVFDGPYPSLKFATGQARVTQSVIKPSLLFFRTSAAARAAPGFLHESRIIPPLVYTATVQALNDVKKTVTNLQVFFADEEGDPFAVELAGRVGGYVVGNDSDFVVLNAEGYRGYIPLEDMVWCAATVEEDASIEESGFQPAKRSKAKRPNARFGRGLLPPSADPNATLSLTVYSPTSLASHLDIPVSLLPLLGALVGNDYSIQSHSMQRSPQYLFFSRQLTPSQRIERVASTIHSVVYAPSNKRKPKQQIGSVMDLIGRTVHALLDSASTLSSGEVETIINGVVDSTLQYAIPKSDAQDANPETLWPTPVCPLHQADACPLLPLISRNVAERVLQRQEEDLEDKALETLDQVRSLYLSAYRAGKLSPRIMDVLHTSTYWPRHFLEHPDFETVGRSIGRPVREWAYAVLDDAVGLEPPRPEPVAEPTDEPVPEADEDSDDSSDELIDVVEEDSDDDDEGFLASDPLAPLKGALQQLHNPDSDESPEGTSASPQPGLPAKVIVEHLRRGTRLVEEQVVVPSLNNLVAFDDLDAQFDAPLLLQPEDRRLDVLLRALESDLPIIRQLPSTHVLPVLAVRWVILTIHRRSEETGSVERRNERWTQHEVRCLLAGLFSKQEVPENEDPPAVTDRNIQLVAQVLMAVESIHHFCQILLLTERLPASSVMLSGRAIHAYLMGARTIVDKDLSSELWQACVHGLEHTMAEDRRLKSKRKAKTSQAKPPLTAKQPSRGASRGVFALLSDAEA</sequence>
<organism evidence="3 4">
    <name type="scientific">Hohenbuehelia grisea</name>
    <dbReference type="NCBI Taxonomy" id="104357"/>
    <lineage>
        <taxon>Eukaryota</taxon>
        <taxon>Fungi</taxon>
        <taxon>Dikarya</taxon>
        <taxon>Basidiomycota</taxon>
        <taxon>Agaricomycotina</taxon>
        <taxon>Agaricomycetes</taxon>
        <taxon>Agaricomycetidae</taxon>
        <taxon>Agaricales</taxon>
        <taxon>Pleurotineae</taxon>
        <taxon>Pleurotaceae</taxon>
        <taxon>Hohenbuehelia</taxon>
    </lineage>
</organism>
<evidence type="ECO:0000313" key="4">
    <source>
        <dbReference type="Proteomes" id="UP001556367"/>
    </source>
</evidence>
<evidence type="ECO:0008006" key="5">
    <source>
        <dbReference type="Google" id="ProtNLM"/>
    </source>
</evidence>
<evidence type="ECO:0000313" key="3">
    <source>
        <dbReference type="EMBL" id="KAL0955983.1"/>
    </source>
</evidence>
<dbReference type="PANTHER" id="PTHR15665:SF1">
    <property type="entry name" value="PROTEIN ASTEROID HOMOLOG 1"/>
    <property type="match status" value="1"/>
</dbReference>
<evidence type="ECO:0000256" key="1">
    <source>
        <dbReference type="ARBA" id="ARBA00007398"/>
    </source>
</evidence>
<dbReference type="InterPro" id="IPR026832">
    <property type="entry name" value="Asteroid"/>
</dbReference>
<dbReference type="Proteomes" id="UP001556367">
    <property type="component" value="Unassembled WGS sequence"/>
</dbReference>
<dbReference type="SUPFAM" id="SSF88723">
    <property type="entry name" value="PIN domain-like"/>
    <property type="match status" value="1"/>
</dbReference>
<accession>A0ABR3JJP5</accession>
<dbReference type="EMBL" id="JASNQZ010000006">
    <property type="protein sequence ID" value="KAL0955983.1"/>
    <property type="molecule type" value="Genomic_DNA"/>
</dbReference>
<comment type="similarity">
    <text evidence="1">Belongs to the asteroid family.</text>
</comment>
<feature type="region of interest" description="Disordered" evidence="2">
    <location>
        <begin position="782"/>
        <end position="822"/>
    </location>
</feature>
<gene>
    <name evidence="3" type="ORF">HGRIS_002162</name>
</gene>
<feature type="region of interest" description="Disordered" evidence="2">
    <location>
        <begin position="554"/>
        <end position="575"/>
    </location>
</feature>
<protein>
    <recommendedName>
        <fullName evidence="5">Asteroid domain-containing protein</fullName>
    </recommendedName>
</protein>